<dbReference type="OrthoDB" id="9783944at2"/>
<organism evidence="4 5">
    <name type="scientific">Mesobacillus persicus</name>
    <dbReference type="NCBI Taxonomy" id="930146"/>
    <lineage>
        <taxon>Bacteria</taxon>
        <taxon>Bacillati</taxon>
        <taxon>Bacillota</taxon>
        <taxon>Bacilli</taxon>
        <taxon>Bacillales</taxon>
        <taxon>Bacillaceae</taxon>
        <taxon>Mesobacillus</taxon>
    </lineage>
</organism>
<dbReference type="Pfam" id="PF00188">
    <property type="entry name" value="CAP"/>
    <property type="match status" value="1"/>
</dbReference>
<name>A0A1H8JEV9_9BACI</name>
<feature type="domain" description="SCP" evidence="3">
    <location>
        <begin position="152"/>
        <end position="264"/>
    </location>
</feature>
<reference evidence="5" key="1">
    <citation type="submission" date="2016-10" db="EMBL/GenBank/DDBJ databases">
        <authorList>
            <person name="Varghese N."/>
            <person name="Submissions S."/>
        </authorList>
    </citation>
    <scope>NUCLEOTIDE SEQUENCE [LARGE SCALE GENOMIC DNA]</scope>
    <source>
        <strain evidence="5">B48,IBRC-M 10115,DSM 25386,CECT 8001</strain>
    </source>
</reference>
<feature type="chain" id="PRO_5038938943" evidence="2">
    <location>
        <begin position="25"/>
        <end position="268"/>
    </location>
</feature>
<dbReference type="EMBL" id="FOBW01000021">
    <property type="protein sequence ID" value="SEN79260.1"/>
    <property type="molecule type" value="Genomic_DNA"/>
</dbReference>
<keyword evidence="2" id="KW-0732">Signal</keyword>
<feature type="compositionally biased region" description="Low complexity" evidence="1">
    <location>
        <begin position="84"/>
        <end position="98"/>
    </location>
</feature>
<dbReference type="STRING" id="930146.SAMN05192533_1215"/>
<dbReference type="InterPro" id="IPR014044">
    <property type="entry name" value="CAP_dom"/>
</dbReference>
<evidence type="ECO:0000259" key="3">
    <source>
        <dbReference type="Pfam" id="PF00188"/>
    </source>
</evidence>
<dbReference type="NCBIfam" id="TIGR02909">
    <property type="entry name" value="spore_YkwD"/>
    <property type="match status" value="1"/>
</dbReference>
<evidence type="ECO:0000313" key="5">
    <source>
        <dbReference type="Proteomes" id="UP000198553"/>
    </source>
</evidence>
<feature type="signal peptide" evidence="2">
    <location>
        <begin position="1"/>
        <end position="24"/>
    </location>
</feature>
<dbReference type="Proteomes" id="UP000198553">
    <property type="component" value="Unassembled WGS sequence"/>
</dbReference>
<dbReference type="InterPro" id="IPR014258">
    <property type="entry name" value="CAP_domain_YkwD-like"/>
</dbReference>
<gene>
    <name evidence="4" type="ORF">SAMN05192533_1215</name>
</gene>
<dbReference type="Gene3D" id="3.40.33.10">
    <property type="entry name" value="CAP"/>
    <property type="match status" value="1"/>
</dbReference>
<accession>A0A1H8JEV9</accession>
<feature type="compositionally biased region" description="Low complexity" evidence="1">
    <location>
        <begin position="108"/>
        <end position="139"/>
    </location>
</feature>
<proteinExistence type="predicted"/>
<dbReference type="PANTHER" id="PTHR31157:SF1">
    <property type="entry name" value="SCP DOMAIN-CONTAINING PROTEIN"/>
    <property type="match status" value="1"/>
</dbReference>
<keyword evidence="5" id="KW-1185">Reference proteome</keyword>
<evidence type="ECO:0000256" key="1">
    <source>
        <dbReference type="SAM" id="MobiDB-lite"/>
    </source>
</evidence>
<feature type="region of interest" description="Disordered" evidence="1">
    <location>
        <begin position="77"/>
        <end position="145"/>
    </location>
</feature>
<dbReference type="PANTHER" id="PTHR31157">
    <property type="entry name" value="SCP DOMAIN-CONTAINING PROTEIN"/>
    <property type="match status" value="1"/>
</dbReference>
<dbReference type="SUPFAM" id="SSF55797">
    <property type="entry name" value="PR-1-like"/>
    <property type="match status" value="1"/>
</dbReference>
<sequence>MKKKMLVSVAATAALLFGTPGANEADAASPYYQVEKKVYVYQTGTYDFNQVNSYLQKYLKDYQLNWNRYIAKQPTIQEPKQPTEEVIQEQQPVQTPQQSAPPVEEPTAEQPATPVQEQPVQQPTAPVQEQPAQQTETAPKASQVSAYEQKVVDLTNQERAKQGLAALKLDTELSKVARTKSLDMKDSKYFSHTSPTFGSPFDMMKQFGISYRAAGENIAMGQRTPEEVVNAWMNSEGHRKNILNSSFTHIGVGHIAEGNYWTQMFIGK</sequence>
<dbReference type="CDD" id="cd05379">
    <property type="entry name" value="CAP_bacterial"/>
    <property type="match status" value="1"/>
</dbReference>
<evidence type="ECO:0000256" key="2">
    <source>
        <dbReference type="SAM" id="SignalP"/>
    </source>
</evidence>
<dbReference type="AlphaFoldDB" id="A0A1H8JEV9"/>
<dbReference type="InterPro" id="IPR035940">
    <property type="entry name" value="CAP_sf"/>
</dbReference>
<protein>
    <submittedName>
        <fullName evidence="4">Uncharacterized protein, YkwD family</fullName>
    </submittedName>
</protein>
<dbReference type="RefSeq" id="WP_090749843.1">
    <property type="nucleotide sequence ID" value="NZ_FOBW01000021.1"/>
</dbReference>
<evidence type="ECO:0000313" key="4">
    <source>
        <dbReference type="EMBL" id="SEN79260.1"/>
    </source>
</evidence>